<dbReference type="Proteomes" id="UP000020467">
    <property type="component" value="Unassembled WGS sequence"/>
</dbReference>
<accession>A0A010RF04</accession>
<dbReference type="InterPro" id="IPR036864">
    <property type="entry name" value="Zn2-C6_fun-type_DNA-bd_sf"/>
</dbReference>
<reference evidence="3 4" key="1">
    <citation type="submission" date="2014-02" db="EMBL/GenBank/DDBJ databases">
        <title>The genome sequence of Colletotrichum fioriniae PJ7.</title>
        <authorList>
            <person name="Baroncelli R."/>
            <person name="Thon M.R."/>
        </authorList>
    </citation>
    <scope>NUCLEOTIDE SEQUENCE [LARGE SCALE GENOMIC DNA]</scope>
    <source>
        <strain evidence="3 4">PJ7</strain>
    </source>
</reference>
<dbReference type="PROSITE" id="PS50048">
    <property type="entry name" value="ZN2_CY6_FUNGAL_2"/>
    <property type="match status" value="1"/>
</dbReference>
<dbReference type="EMBL" id="JARH01000602">
    <property type="protein sequence ID" value="EXF78861.1"/>
    <property type="molecule type" value="Genomic_DNA"/>
</dbReference>
<dbReference type="KEGG" id="cfj:CFIO01_06650"/>
<evidence type="ECO:0000259" key="2">
    <source>
        <dbReference type="PROSITE" id="PS50048"/>
    </source>
</evidence>
<proteinExistence type="predicted"/>
<name>A0A010RF04_9PEZI</name>
<gene>
    <name evidence="3" type="ORF">CFIO01_06650</name>
</gene>
<dbReference type="eggNOG" id="ENOG502SX45">
    <property type="taxonomic scope" value="Eukaryota"/>
</dbReference>
<dbReference type="HOGENOM" id="CLU_065605_0_0_1"/>
<dbReference type="Gene3D" id="4.10.240.10">
    <property type="entry name" value="Zn(2)-C6 fungal-type DNA-binding domain"/>
    <property type="match status" value="1"/>
</dbReference>
<dbReference type="CDD" id="cd00067">
    <property type="entry name" value="GAL4"/>
    <property type="match status" value="1"/>
</dbReference>
<keyword evidence="1" id="KW-0539">Nucleus</keyword>
<organism evidence="3 4">
    <name type="scientific">Colletotrichum fioriniae PJ7</name>
    <dbReference type="NCBI Taxonomy" id="1445577"/>
    <lineage>
        <taxon>Eukaryota</taxon>
        <taxon>Fungi</taxon>
        <taxon>Dikarya</taxon>
        <taxon>Ascomycota</taxon>
        <taxon>Pezizomycotina</taxon>
        <taxon>Sordariomycetes</taxon>
        <taxon>Hypocreomycetidae</taxon>
        <taxon>Glomerellales</taxon>
        <taxon>Glomerellaceae</taxon>
        <taxon>Colletotrichum</taxon>
        <taxon>Colletotrichum acutatum species complex</taxon>
    </lineage>
</organism>
<protein>
    <recommendedName>
        <fullName evidence="2">Zn(2)-C6 fungal-type domain-containing protein</fullName>
    </recommendedName>
</protein>
<comment type="caution">
    <text evidence="3">The sequence shown here is derived from an EMBL/GenBank/DDBJ whole genome shotgun (WGS) entry which is preliminary data.</text>
</comment>
<feature type="domain" description="Zn(2)-C6 fungal-type" evidence="2">
    <location>
        <begin position="12"/>
        <end position="44"/>
    </location>
</feature>
<keyword evidence="4" id="KW-1185">Reference proteome</keyword>
<dbReference type="Pfam" id="PF00172">
    <property type="entry name" value="Zn_clus"/>
    <property type="match status" value="1"/>
</dbReference>
<dbReference type="GO" id="GO:0000981">
    <property type="term" value="F:DNA-binding transcription factor activity, RNA polymerase II-specific"/>
    <property type="evidence" value="ECO:0007669"/>
    <property type="project" value="InterPro"/>
</dbReference>
<evidence type="ECO:0000256" key="1">
    <source>
        <dbReference type="ARBA" id="ARBA00023242"/>
    </source>
</evidence>
<dbReference type="SUPFAM" id="SSF57701">
    <property type="entry name" value="Zn2/Cys6 DNA-binding domain"/>
    <property type="match status" value="1"/>
</dbReference>
<evidence type="ECO:0000313" key="4">
    <source>
        <dbReference type="Proteomes" id="UP000020467"/>
    </source>
</evidence>
<dbReference type="SMART" id="SM00066">
    <property type="entry name" value="GAL4"/>
    <property type="match status" value="1"/>
</dbReference>
<sequence>MPPPRPRQTRQSCDRCHAHKLRCPKQPGNAICSRCSKAGAACVYSPVGTLPAYQDLAALPGDDALPVPLSNGATDLDWGNFSFDDILGFSSVQPCGVASSRLDQAPLTQVSADPRSQCFEELSAITATLDRATRGLPPIDKFHVSGPDSKKYCLEISQQYSHKESLELLLAETQKLVDVYPKAVQLALEHRPSPDCSVPNCIHTYKSITGLQDEPFANSAQLTSKIDYPLLNLLLCCHYRCADVVELVLCHVQLCLRFLAAAMQHDVQPHEFDVPELKIGSFTPSRRSSPSIIMAILIDLQSSLASCVPRLSSALNEREGDCGKEGRILLLQCELLAERAYSIVDRLKKLRDTLSNAGLLA</sequence>
<dbReference type="AlphaFoldDB" id="A0A010RF04"/>
<dbReference type="PROSITE" id="PS00463">
    <property type="entry name" value="ZN2_CY6_FUNGAL_1"/>
    <property type="match status" value="1"/>
</dbReference>
<dbReference type="GO" id="GO:0008270">
    <property type="term" value="F:zinc ion binding"/>
    <property type="evidence" value="ECO:0007669"/>
    <property type="project" value="InterPro"/>
</dbReference>
<evidence type="ECO:0000313" key="3">
    <source>
        <dbReference type="EMBL" id="EXF78861.1"/>
    </source>
</evidence>
<dbReference type="InterPro" id="IPR001138">
    <property type="entry name" value="Zn2Cys6_DnaBD"/>
</dbReference>
<dbReference type="OrthoDB" id="2574141at2759"/>